<feature type="transmembrane region" description="Helical" evidence="11">
    <location>
        <begin position="370"/>
        <end position="389"/>
    </location>
</feature>
<dbReference type="STRING" id="1122155.SAMN02745158_00221"/>
<dbReference type="InterPro" id="IPR008915">
    <property type="entry name" value="Peptidase_M50"/>
</dbReference>
<evidence type="ECO:0000256" key="10">
    <source>
        <dbReference type="ARBA" id="ARBA00023136"/>
    </source>
</evidence>
<feature type="transmembrane region" description="Helical" evidence="11">
    <location>
        <begin position="416"/>
        <end position="435"/>
    </location>
</feature>
<keyword evidence="4 13" id="KW-0645">Protease</keyword>
<evidence type="ECO:0000313" key="14">
    <source>
        <dbReference type="Proteomes" id="UP000184245"/>
    </source>
</evidence>
<protein>
    <recommendedName>
        <fullName evidence="11">Zinc metalloprotease</fullName>
        <ecNumber evidence="11">3.4.24.-</ecNumber>
    </recommendedName>
</protein>
<evidence type="ECO:0000256" key="3">
    <source>
        <dbReference type="ARBA" id="ARBA00007931"/>
    </source>
</evidence>
<dbReference type="InterPro" id="IPR001478">
    <property type="entry name" value="PDZ"/>
</dbReference>
<gene>
    <name evidence="13" type="ORF">SAMN02745158_00221</name>
</gene>
<evidence type="ECO:0000256" key="11">
    <source>
        <dbReference type="RuleBase" id="RU362031"/>
    </source>
</evidence>
<evidence type="ECO:0000256" key="2">
    <source>
        <dbReference type="ARBA" id="ARBA00004141"/>
    </source>
</evidence>
<dbReference type="Gene3D" id="2.30.42.10">
    <property type="match status" value="2"/>
</dbReference>
<dbReference type="PROSITE" id="PS50106">
    <property type="entry name" value="PDZ"/>
    <property type="match status" value="1"/>
</dbReference>
<dbReference type="CDD" id="cd06163">
    <property type="entry name" value="S2P-M50_PDZ_RseP-like"/>
    <property type="match status" value="2"/>
</dbReference>
<feature type="domain" description="PDZ" evidence="12">
    <location>
        <begin position="195"/>
        <end position="248"/>
    </location>
</feature>
<dbReference type="GO" id="GO:0016020">
    <property type="term" value="C:membrane"/>
    <property type="evidence" value="ECO:0007669"/>
    <property type="project" value="UniProtKB-SubCell"/>
</dbReference>
<dbReference type="PANTHER" id="PTHR42837:SF2">
    <property type="entry name" value="MEMBRANE METALLOPROTEASE ARASP2, CHLOROPLASTIC-RELATED"/>
    <property type="match status" value="1"/>
</dbReference>
<dbReference type="InterPro" id="IPR004387">
    <property type="entry name" value="Pept_M50_Zn"/>
</dbReference>
<evidence type="ECO:0000259" key="12">
    <source>
        <dbReference type="PROSITE" id="PS50106"/>
    </source>
</evidence>
<reference evidence="13 14" key="1">
    <citation type="submission" date="2016-11" db="EMBL/GenBank/DDBJ databases">
        <authorList>
            <person name="Jaros S."/>
            <person name="Januszkiewicz K."/>
            <person name="Wedrychowicz H."/>
        </authorList>
    </citation>
    <scope>NUCLEOTIDE SEQUENCE [LARGE SCALE GENOMIC DNA]</scope>
    <source>
        <strain evidence="13 14">DSM 17459</strain>
    </source>
</reference>
<comment type="subcellular location">
    <subcellularLocation>
        <location evidence="2">Membrane</location>
        <topology evidence="2">Multi-pass membrane protein</topology>
    </subcellularLocation>
</comment>
<dbReference type="GO" id="GO:0006508">
    <property type="term" value="P:proteolysis"/>
    <property type="evidence" value="ECO:0007669"/>
    <property type="project" value="UniProtKB-KW"/>
</dbReference>
<feature type="transmembrane region" description="Helical" evidence="11">
    <location>
        <begin position="103"/>
        <end position="130"/>
    </location>
</feature>
<keyword evidence="6 11" id="KW-0378">Hydrolase</keyword>
<proteinExistence type="inferred from homology"/>
<dbReference type="RefSeq" id="WP_084067542.1">
    <property type="nucleotide sequence ID" value="NZ_FQVI01000001.1"/>
</dbReference>
<dbReference type="EC" id="3.4.24.-" evidence="11"/>
<evidence type="ECO:0000256" key="9">
    <source>
        <dbReference type="ARBA" id="ARBA00023049"/>
    </source>
</evidence>
<keyword evidence="11" id="KW-0479">Metal-binding</keyword>
<feature type="transmembrane region" description="Helical" evidence="11">
    <location>
        <begin position="12"/>
        <end position="31"/>
    </location>
</feature>
<dbReference type="SUPFAM" id="SSF50156">
    <property type="entry name" value="PDZ domain-like"/>
    <property type="match status" value="2"/>
</dbReference>
<evidence type="ECO:0000256" key="4">
    <source>
        <dbReference type="ARBA" id="ARBA00022670"/>
    </source>
</evidence>
<dbReference type="EMBL" id="FQVI01000001">
    <property type="protein sequence ID" value="SHE34646.1"/>
    <property type="molecule type" value="Genomic_DNA"/>
</dbReference>
<dbReference type="InterPro" id="IPR041489">
    <property type="entry name" value="PDZ_6"/>
</dbReference>
<sequence length="442" mass="48274">MSSIFHMVSNAGPFLIKLLVAMLVFSVIVIFHELGHFLLAKRNGIGVVEFSLGMGPRLISTVKGETRYSVKLLPFGGSCIMVGEDGDEQGENTFNNAPIWGRIAVVAAGPIFNFFMAFAFAMIIVSVVGYDPAEVMEVPEGSPAAEAGLQAGDIITKFEGRSVDIARDMDTYIALHGLTSDEINLTYTRDGKKQSVRYQAESVEKYMLGFGYTPDGPAEITSLSRGLPLEEAGLQIGDVITSIDGTPIGDANGLVKYLEANPLSSQRVTIGYERDGKEKEVSVVPRMNKNISLGFAYNLGREKTNFLGVMKYSFIEVKYWIRTTVESLFMLVKGQFTVNDLSGPVGIVNAIGDSIDQAKPEGTKMVSLQMIYWAILLSANLGVMNLLPIPALDGGRLVFLIIEAIRGKALNRNVEGMVHFAGFMLLMALMVFVMFNDIRKLF</sequence>
<evidence type="ECO:0000256" key="7">
    <source>
        <dbReference type="ARBA" id="ARBA00022833"/>
    </source>
</evidence>
<dbReference type="Pfam" id="PF17820">
    <property type="entry name" value="PDZ_6"/>
    <property type="match status" value="2"/>
</dbReference>
<evidence type="ECO:0000256" key="5">
    <source>
        <dbReference type="ARBA" id="ARBA00022692"/>
    </source>
</evidence>
<keyword evidence="5 11" id="KW-0812">Transmembrane</keyword>
<accession>A0A1M4SR30</accession>
<evidence type="ECO:0000256" key="6">
    <source>
        <dbReference type="ARBA" id="ARBA00022801"/>
    </source>
</evidence>
<dbReference type="AlphaFoldDB" id="A0A1M4SR30"/>
<keyword evidence="7 11" id="KW-0862">Zinc</keyword>
<comment type="similarity">
    <text evidence="3 11">Belongs to the peptidase M50B family.</text>
</comment>
<dbReference type="PANTHER" id="PTHR42837">
    <property type="entry name" value="REGULATOR OF SIGMA-E PROTEASE RSEP"/>
    <property type="match status" value="1"/>
</dbReference>
<dbReference type="InterPro" id="IPR036034">
    <property type="entry name" value="PDZ_sf"/>
</dbReference>
<dbReference type="NCBIfam" id="TIGR00054">
    <property type="entry name" value="RIP metalloprotease RseP"/>
    <property type="match status" value="1"/>
</dbReference>
<dbReference type="GO" id="GO:0004222">
    <property type="term" value="F:metalloendopeptidase activity"/>
    <property type="evidence" value="ECO:0007669"/>
    <property type="project" value="InterPro"/>
</dbReference>
<dbReference type="GO" id="GO:0046872">
    <property type="term" value="F:metal ion binding"/>
    <property type="evidence" value="ECO:0007669"/>
    <property type="project" value="UniProtKB-KW"/>
</dbReference>
<dbReference type="Proteomes" id="UP000184245">
    <property type="component" value="Unassembled WGS sequence"/>
</dbReference>
<comment type="cofactor">
    <cofactor evidence="1 11">
        <name>Zn(2+)</name>
        <dbReference type="ChEBI" id="CHEBI:29105"/>
    </cofactor>
</comment>
<keyword evidence="9 11" id="KW-0482">Metalloprotease</keyword>
<keyword evidence="10 11" id="KW-0472">Membrane</keyword>
<evidence type="ECO:0000256" key="8">
    <source>
        <dbReference type="ARBA" id="ARBA00022989"/>
    </source>
</evidence>
<name>A0A1M4SR30_9CLOT</name>
<organism evidence="13 14">
    <name type="scientific">Lactonifactor longoviformis DSM 17459</name>
    <dbReference type="NCBI Taxonomy" id="1122155"/>
    <lineage>
        <taxon>Bacteria</taxon>
        <taxon>Bacillati</taxon>
        <taxon>Bacillota</taxon>
        <taxon>Clostridia</taxon>
        <taxon>Eubacteriales</taxon>
        <taxon>Clostridiaceae</taxon>
        <taxon>Lactonifactor</taxon>
    </lineage>
</organism>
<evidence type="ECO:0000256" key="1">
    <source>
        <dbReference type="ARBA" id="ARBA00001947"/>
    </source>
</evidence>
<dbReference type="SMART" id="SM00228">
    <property type="entry name" value="PDZ"/>
    <property type="match status" value="2"/>
</dbReference>
<keyword evidence="8 11" id="KW-1133">Transmembrane helix</keyword>
<dbReference type="Pfam" id="PF02163">
    <property type="entry name" value="Peptidase_M50"/>
    <property type="match status" value="1"/>
</dbReference>
<keyword evidence="14" id="KW-1185">Reference proteome</keyword>
<evidence type="ECO:0000313" key="13">
    <source>
        <dbReference type="EMBL" id="SHE34646.1"/>
    </source>
</evidence>